<dbReference type="InterPro" id="IPR017441">
    <property type="entry name" value="Protein_kinase_ATP_BS"/>
</dbReference>
<dbReference type="GO" id="GO:0007435">
    <property type="term" value="P:salivary gland morphogenesis"/>
    <property type="evidence" value="ECO:0007669"/>
    <property type="project" value="UniProtKB-ARBA"/>
</dbReference>
<dbReference type="Pfam" id="PF00018">
    <property type="entry name" value="SH3_1"/>
    <property type="match status" value="1"/>
</dbReference>
<evidence type="ECO:0000256" key="13">
    <source>
        <dbReference type="RuleBase" id="RU362096"/>
    </source>
</evidence>
<dbReference type="GO" id="GO:0048646">
    <property type="term" value="P:anatomical structure formation involved in morphogenesis"/>
    <property type="evidence" value="ECO:0007669"/>
    <property type="project" value="UniProtKB-ARBA"/>
</dbReference>
<dbReference type="AlphaFoldDB" id="A0AAN9XYJ0"/>
<dbReference type="InterPro" id="IPR036028">
    <property type="entry name" value="SH3-like_dom_sf"/>
</dbReference>
<keyword evidence="7 10" id="KW-0727">SH2 domain</keyword>
<gene>
    <name evidence="17" type="ORF">V9T40_010534</name>
</gene>
<dbReference type="GO" id="GO:2000026">
    <property type="term" value="P:regulation of multicellular organismal development"/>
    <property type="evidence" value="ECO:0007669"/>
    <property type="project" value="UniProtKB-ARBA"/>
</dbReference>
<dbReference type="Gene3D" id="3.30.200.20">
    <property type="entry name" value="Phosphorylase Kinase, domain 1"/>
    <property type="match status" value="1"/>
</dbReference>
<dbReference type="Pfam" id="PF07714">
    <property type="entry name" value="PK_Tyr_Ser-Thr"/>
    <property type="match status" value="1"/>
</dbReference>
<dbReference type="GO" id="GO:0005102">
    <property type="term" value="F:signaling receptor binding"/>
    <property type="evidence" value="ECO:0007669"/>
    <property type="project" value="UniProtKB-ARBA"/>
</dbReference>
<dbReference type="InterPro" id="IPR050198">
    <property type="entry name" value="Non-receptor_tyrosine_kinases"/>
</dbReference>
<dbReference type="Gene3D" id="3.30.505.10">
    <property type="entry name" value="SH2 domain"/>
    <property type="match status" value="1"/>
</dbReference>
<comment type="catalytic activity">
    <reaction evidence="9 13">
        <text>L-tyrosyl-[protein] + ATP = O-phospho-L-tyrosyl-[protein] + ADP + H(+)</text>
        <dbReference type="Rhea" id="RHEA:10596"/>
        <dbReference type="Rhea" id="RHEA-COMP:10136"/>
        <dbReference type="Rhea" id="RHEA-COMP:20101"/>
        <dbReference type="ChEBI" id="CHEBI:15378"/>
        <dbReference type="ChEBI" id="CHEBI:30616"/>
        <dbReference type="ChEBI" id="CHEBI:46858"/>
        <dbReference type="ChEBI" id="CHEBI:61978"/>
        <dbReference type="ChEBI" id="CHEBI:456216"/>
        <dbReference type="EC" id="2.7.10.2"/>
    </reaction>
</comment>
<keyword evidence="1 11" id="KW-0728">SH3 domain</keyword>
<evidence type="ECO:0000256" key="6">
    <source>
        <dbReference type="ARBA" id="ARBA00022840"/>
    </source>
</evidence>
<dbReference type="PRINTS" id="PR00452">
    <property type="entry name" value="SH3DOMAIN"/>
</dbReference>
<dbReference type="SMART" id="SM00219">
    <property type="entry name" value="TyrKc"/>
    <property type="match status" value="1"/>
</dbReference>
<evidence type="ECO:0000313" key="17">
    <source>
        <dbReference type="EMBL" id="KAK7573343.1"/>
    </source>
</evidence>
<comment type="similarity">
    <text evidence="13">Belongs to the protein kinase superfamily. Tyr protein kinase family.</text>
</comment>
<dbReference type="PROSITE" id="PS00109">
    <property type="entry name" value="PROTEIN_KINASE_TYR"/>
    <property type="match status" value="1"/>
</dbReference>
<organism evidence="17 18">
    <name type="scientific">Parthenolecanium corni</name>
    <dbReference type="NCBI Taxonomy" id="536013"/>
    <lineage>
        <taxon>Eukaryota</taxon>
        <taxon>Metazoa</taxon>
        <taxon>Ecdysozoa</taxon>
        <taxon>Arthropoda</taxon>
        <taxon>Hexapoda</taxon>
        <taxon>Insecta</taxon>
        <taxon>Pterygota</taxon>
        <taxon>Neoptera</taxon>
        <taxon>Paraneoptera</taxon>
        <taxon>Hemiptera</taxon>
        <taxon>Sternorrhyncha</taxon>
        <taxon>Coccoidea</taxon>
        <taxon>Coccidae</taxon>
        <taxon>Parthenolecanium</taxon>
    </lineage>
</organism>
<evidence type="ECO:0000256" key="10">
    <source>
        <dbReference type="PROSITE-ProRule" id="PRU00191"/>
    </source>
</evidence>
<keyword evidence="4 12" id="KW-0547">Nucleotide-binding</keyword>
<dbReference type="FunFam" id="3.30.200.20:FF:000053">
    <property type="entry name" value="Tyrosine-protein kinase"/>
    <property type="match status" value="1"/>
</dbReference>
<dbReference type="PROSITE" id="PS50001">
    <property type="entry name" value="SH2"/>
    <property type="match status" value="1"/>
</dbReference>
<evidence type="ECO:0000256" key="2">
    <source>
        <dbReference type="ARBA" id="ARBA00022553"/>
    </source>
</evidence>
<dbReference type="GO" id="GO:0003006">
    <property type="term" value="P:developmental process involved in reproduction"/>
    <property type="evidence" value="ECO:0007669"/>
    <property type="project" value="UniProtKB-ARBA"/>
</dbReference>
<dbReference type="GO" id="GO:0030036">
    <property type="term" value="P:actin cytoskeleton organization"/>
    <property type="evidence" value="ECO:0007669"/>
    <property type="project" value="UniProtKB-ARBA"/>
</dbReference>
<evidence type="ECO:0000256" key="7">
    <source>
        <dbReference type="ARBA" id="ARBA00022999"/>
    </source>
</evidence>
<dbReference type="Proteomes" id="UP001367676">
    <property type="component" value="Unassembled WGS sequence"/>
</dbReference>
<dbReference type="PRINTS" id="PR00401">
    <property type="entry name" value="SH2DOMAIN"/>
</dbReference>
<dbReference type="Gene3D" id="1.10.510.10">
    <property type="entry name" value="Transferase(Phosphotransferase) domain 1"/>
    <property type="match status" value="1"/>
</dbReference>
<dbReference type="InterPro" id="IPR000980">
    <property type="entry name" value="SH2"/>
</dbReference>
<evidence type="ECO:0000256" key="9">
    <source>
        <dbReference type="ARBA" id="ARBA00051245"/>
    </source>
</evidence>
<keyword evidence="5 13" id="KW-0418">Kinase</keyword>
<dbReference type="SMART" id="SM00252">
    <property type="entry name" value="SH2"/>
    <property type="match status" value="1"/>
</dbReference>
<dbReference type="Gene3D" id="2.30.30.40">
    <property type="entry name" value="SH3 Domains"/>
    <property type="match status" value="1"/>
</dbReference>
<evidence type="ECO:0000259" key="16">
    <source>
        <dbReference type="PROSITE" id="PS50011"/>
    </source>
</evidence>
<dbReference type="GO" id="GO:0007424">
    <property type="term" value="P:open tracheal system development"/>
    <property type="evidence" value="ECO:0007669"/>
    <property type="project" value="UniProtKB-ARBA"/>
</dbReference>
<dbReference type="InterPro" id="IPR020635">
    <property type="entry name" value="Tyr_kinase_cat_dom"/>
</dbReference>
<dbReference type="PROSITE" id="PS50011">
    <property type="entry name" value="PROTEIN_KINASE_DOM"/>
    <property type="match status" value="1"/>
</dbReference>
<evidence type="ECO:0000256" key="12">
    <source>
        <dbReference type="PROSITE-ProRule" id="PRU10141"/>
    </source>
</evidence>
<dbReference type="InterPro" id="IPR001452">
    <property type="entry name" value="SH3_domain"/>
</dbReference>
<evidence type="ECO:0000256" key="1">
    <source>
        <dbReference type="ARBA" id="ARBA00022443"/>
    </source>
</evidence>
<dbReference type="CDD" id="cd09933">
    <property type="entry name" value="SH2_Src_family"/>
    <property type="match status" value="1"/>
</dbReference>
<reference evidence="17 18" key="1">
    <citation type="submission" date="2024-03" db="EMBL/GenBank/DDBJ databases">
        <title>Adaptation during the transition from Ophiocordyceps entomopathogen to insect associate is accompanied by gene loss and intensified selection.</title>
        <authorList>
            <person name="Ward C.M."/>
            <person name="Onetto C.A."/>
            <person name="Borneman A.R."/>
        </authorList>
    </citation>
    <scope>NUCLEOTIDE SEQUENCE [LARGE SCALE GENOMIC DNA]</scope>
    <source>
        <strain evidence="17">AWRI1</strain>
        <tissue evidence="17">Single Adult Female</tissue>
    </source>
</reference>
<proteinExistence type="inferred from homology"/>
<evidence type="ECO:0000256" key="3">
    <source>
        <dbReference type="ARBA" id="ARBA00022679"/>
    </source>
</evidence>
<dbReference type="CDD" id="cd11845">
    <property type="entry name" value="SH3_Src_like"/>
    <property type="match status" value="1"/>
</dbReference>
<evidence type="ECO:0000256" key="11">
    <source>
        <dbReference type="PROSITE-ProRule" id="PRU00192"/>
    </source>
</evidence>
<comment type="caution">
    <text evidence="17">The sequence shown here is derived from an EMBL/GenBank/DDBJ whole genome shotgun (WGS) entry which is preliminary data.</text>
</comment>
<keyword evidence="18" id="KW-1185">Reference proteome</keyword>
<keyword evidence="2" id="KW-0597">Phosphoprotein</keyword>
<dbReference type="SUPFAM" id="SSF56112">
    <property type="entry name" value="Protein kinase-like (PK-like)"/>
    <property type="match status" value="1"/>
</dbReference>
<evidence type="ECO:0000313" key="18">
    <source>
        <dbReference type="Proteomes" id="UP001367676"/>
    </source>
</evidence>
<dbReference type="PANTHER" id="PTHR24418">
    <property type="entry name" value="TYROSINE-PROTEIN KINASE"/>
    <property type="match status" value="1"/>
</dbReference>
<dbReference type="GO" id="GO:0004715">
    <property type="term" value="F:non-membrane spanning protein tyrosine kinase activity"/>
    <property type="evidence" value="ECO:0007669"/>
    <property type="project" value="UniProtKB-EC"/>
</dbReference>
<feature type="domain" description="Protein kinase" evidence="16">
    <location>
        <begin position="270"/>
        <end position="528"/>
    </location>
</feature>
<evidence type="ECO:0000256" key="8">
    <source>
        <dbReference type="ARBA" id="ARBA00023137"/>
    </source>
</evidence>
<dbReference type="PRINTS" id="PR00109">
    <property type="entry name" value="TYRKINASE"/>
</dbReference>
<feature type="domain" description="SH3" evidence="15">
    <location>
        <begin position="81"/>
        <end position="142"/>
    </location>
</feature>
<dbReference type="SUPFAM" id="SSF55550">
    <property type="entry name" value="SH2 domain"/>
    <property type="match status" value="1"/>
</dbReference>
<evidence type="ECO:0000256" key="4">
    <source>
        <dbReference type="ARBA" id="ARBA00022741"/>
    </source>
</evidence>
<dbReference type="FunFam" id="2.30.30.40:FF:000253">
    <property type="entry name" value="Tyrosine-protein kinase"/>
    <property type="match status" value="1"/>
</dbReference>
<dbReference type="SMART" id="SM00326">
    <property type="entry name" value="SH3"/>
    <property type="match status" value="1"/>
</dbReference>
<dbReference type="InterPro" id="IPR008266">
    <property type="entry name" value="Tyr_kinase_AS"/>
</dbReference>
<accession>A0AAN9XYJ0</accession>
<feature type="binding site" evidence="12">
    <location>
        <position position="298"/>
    </location>
    <ligand>
        <name>ATP</name>
        <dbReference type="ChEBI" id="CHEBI:30616"/>
    </ligand>
</feature>
<sequence>MGMCCSQHNQDANRQLVYHHSYKNHECGPLEMPPTNLISNGFPNSDIRYTPDFNRLTGTNIRRHGADIIRTPTISFNKNITRNRIVVAVYNYLSREASDVSFVKGDRMEVLDDSENDWWRVRHLTTGEEGLIPWNFVAEETSVESEDWFFGKISRKEAEKLLMSGDNSRGTFLIRESEHDLHGFSLSIKDWEETRGYHVKHYKIKPMDKGGFFIAASHTFPSLQLLVTAYSKNALGLCHVLAKPCAKPKPLIWDLSPQLRDHWEIDRSEIQLIRKLGQGNFGEVWYGKWHNDTEVAVKMLRQGTMSTQAFLEEAAIMKKFRHGRLVALYAVCSKEEPVYIVQEYMNKGSLLEFLRSDEGKTLQFGDLIYIAAQVASGMAYLELKQLIHRDLAARNVLIGDNNIAKICDFGLARVIEDDEYCHRGGIYNKQGSRFPVKWTAPEAIIHGLFSIKSDVWSYGIFLMELFTYGQVPYPGMHGREVIEKIERGYRMPKPASHYLPDPIYRLMLDCWHKDPDKRPTFEYLYHFLEDFNISSEKPYREIND</sequence>
<dbReference type="InterPro" id="IPR036860">
    <property type="entry name" value="SH2_dom_sf"/>
</dbReference>
<dbReference type="FunFam" id="1.10.510.10:FF:000399">
    <property type="entry name" value="Tyrosine-protein kinase"/>
    <property type="match status" value="1"/>
</dbReference>
<keyword evidence="3 13" id="KW-0808">Transferase</keyword>
<dbReference type="GO" id="GO:0005524">
    <property type="term" value="F:ATP binding"/>
    <property type="evidence" value="ECO:0007669"/>
    <property type="project" value="UniProtKB-UniRule"/>
</dbReference>
<dbReference type="CDD" id="cd05034">
    <property type="entry name" value="PTKc_Src_like"/>
    <property type="match status" value="1"/>
</dbReference>
<dbReference type="EC" id="2.7.10.2" evidence="13"/>
<dbReference type="GO" id="GO:0007411">
    <property type="term" value="P:axon guidance"/>
    <property type="evidence" value="ECO:0007669"/>
    <property type="project" value="UniProtKB-ARBA"/>
</dbReference>
<name>A0AAN9XYJ0_9HEMI</name>
<dbReference type="PROSITE" id="PS50002">
    <property type="entry name" value="SH3"/>
    <property type="match status" value="1"/>
</dbReference>
<keyword evidence="6 12" id="KW-0067">ATP-binding</keyword>
<dbReference type="PROSITE" id="PS00107">
    <property type="entry name" value="PROTEIN_KINASE_ATP"/>
    <property type="match status" value="1"/>
</dbReference>
<dbReference type="Pfam" id="PF00017">
    <property type="entry name" value="SH2"/>
    <property type="match status" value="1"/>
</dbReference>
<evidence type="ECO:0000256" key="5">
    <source>
        <dbReference type="ARBA" id="ARBA00022777"/>
    </source>
</evidence>
<dbReference type="SUPFAM" id="SSF50044">
    <property type="entry name" value="SH3-domain"/>
    <property type="match status" value="1"/>
</dbReference>
<evidence type="ECO:0000259" key="14">
    <source>
        <dbReference type="PROSITE" id="PS50001"/>
    </source>
</evidence>
<feature type="domain" description="SH2" evidence="14">
    <location>
        <begin position="148"/>
        <end position="245"/>
    </location>
</feature>
<protein>
    <recommendedName>
        <fullName evidence="13">Tyrosine-protein kinase</fullName>
        <ecNumber evidence="13">2.7.10.2</ecNumber>
    </recommendedName>
</protein>
<dbReference type="InterPro" id="IPR001245">
    <property type="entry name" value="Ser-Thr/Tyr_kinase_cat_dom"/>
</dbReference>
<dbReference type="GO" id="GO:0002009">
    <property type="term" value="P:morphogenesis of an epithelium"/>
    <property type="evidence" value="ECO:0007669"/>
    <property type="project" value="UniProtKB-ARBA"/>
</dbReference>
<dbReference type="InterPro" id="IPR000719">
    <property type="entry name" value="Prot_kinase_dom"/>
</dbReference>
<dbReference type="InterPro" id="IPR011009">
    <property type="entry name" value="Kinase-like_dom_sf"/>
</dbReference>
<dbReference type="EMBL" id="JBBCAQ010000037">
    <property type="protein sequence ID" value="KAK7573343.1"/>
    <property type="molecule type" value="Genomic_DNA"/>
</dbReference>
<evidence type="ECO:0000259" key="15">
    <source>
        <dbReference type="PROSITE" id="PS50002"/>
    </source>
</evidence>
<keyword evidence="8 13" id="KW-0829">Tyrosine-protein kinase</keyword>